<reference evidence="1 2" key="1">
    <citation type="journal article" date="2012" name="J. Bacteriol.">
        <title>Genome sequence of benzo(a)pyrene-degrading bacterium Novosphingobium pentaromativorans US6-1.</title>
        <authorList>
            <person name="Luo Y.R."/>
            <person name="Kang S.G."/>
            <person name="Kim S.J."/>
            <person name="Kim M.R."/>
            <person name="Li N."/>
            <person name="Lee J.H."/>
            <person name="Kwon K.K."/>
        </authorList>
    </citation>
    <scope>NUCLEOTIDE SEQUENCE [LARGE SCALE GENOMIC DNA]</scope>
    <source>
        <strain evidence="1 2">US6-1</strain>
    </source>
</reference>
<accession>G6EC66</accession>
<organism evidence="1 2">
    <name type="scientific">Novosphingobium pentaromativorans US6-1</name>
    <dbReference type="NCBI Taxonomy" id="1088721"/>
    <lineage>
        <taxon>Bacteria</taxon>
        <taxon>Pseudomonadati</taxon>
        <taxon>Pseudomonadota</taxon>
        <taxon>Alphaproteobacteria</taxon>
        <taxon>Sphingomonadales</taxon>
        <taxon>Sphingomonadaceae</taxon>
        <taxon>Novosphingobium</taxon>
    </lineage>
</organism>
<dbReference type="AlphaFoldDB" id="G6EC66"/>
<gene>
    <name evidence="1" type="ORF">NSU_1938</name>
</gene>
<dbReference type="PATRIC" id="fig|1088721.3.peg.1916"/>
<protein>
    <submittedName>
        <fullName evidence="1">Uncharacterized protein</fullName>
    </submittedName>
</protein>
<evidence type="ECO:0000313" key="1">
    <source>
        <dbReference type="EMBL" id="EHJ61166.1"/>
    </source>
</evidence>
<keyword evidence="2" id="KW-1185">Reference proteome</keyword>
<proteinExistence type="predicted"/>
<comment type="caution">
    <text evidence="1">The sequence shown here is derived from an EMBL/GenBank/DDBJ whole genome shotgun (WGS) entry which is preliminary data.</text>
</comment>
<dbReference type="Proteomes" id="UP000004030">
    <property type="component" value="Unassembled WGS sequence"/>
</dbReference>
<dbReference type="EMBL" id="AGFM01000027">
    <property type="protein sequence ID" value="EHJ61166.1"/>
    <property type="molecule type" value="Genomic_DNA"/>
</dbReference>
<dbReference type="eggNOG" id="ENOG50329VR">
    <property type="taxonomic scope" value="Bacteria"/>
</dbReference>
<sequence length="184" mass="19315">MHEHIVTAFIALDEAEALCRIEKLYDATALTDDLGRHTAATRTAAATAAEAATTTAAAAEAAAARATATAVVTTAAEAITASAKTVATAEAIAASKSILPGEERIEIVLSKPIPLIASPSATTSIKTHLYERTFDAPHKHSLGRVDDPRRTSENLPRKGMDLFCGHGSYTSLKPMANTITCLFR</sequence>
<evidence type="ECO:0000313" key="2">
    <source>
        <dbReference type="Proteomes" id="UP000004030"/>
    </source>
</evidence>
<name>G6EC66_9SPHN</name>